<reference evidence="1 2" key="1">
    <citation type="journal article" date="2016" name="Nat. Commun.">
        <title>Thousands of microbial genomes shed light on interconnected biogeochemical processes in an aquifer system.</title>
        <authorList>
            <person name="Anantharaman K."/>
            <person name="Brown C.T."/>
            <person name="Hug L.A."/>
            <person name="Sharon I."/>
            <person name="Castelle C.J."/>
            <person name="Probst A.J."/>
            <person name="Thomas B.C."/>
            <person name="Singh A."/>
            <person name="Wilkins M.J."/>
            <person name="Karaoz U."/>
            <person name="Brodie E.L."/>
            <person name="Williams K.H."/>
            <person name="Hubbard S.S."/>
            <person name="Banfield J.F."/>
        </authorList>
    </citation>
    <scope>NUCLEOTIDE SEQUENCE [LARGE SCALE GENOMIC DNA]</scope>
</reference>
<comment type="caution">
    <text evidence="1">The sequence shown here is derived from an EMBL/GenBank/DDBJ whole genome shotgun (WGS) entry which is preliminary data.</text>
</comment>
<dbReference type="EMBL" id="MGJA01000011">
    <property type="protein sequence ID" value="OGM97560.1"/>
    <property type="molecule type" value="Genomic_DNA"/>
</dbReference>
<dbReference type="Proteomes" id="UP000178520">
    <property type="component" value="Unassembled WGS sequence"/>
</dbReference>
<proteinExistence type="predicted"/>
<organism evidence="1 2">
    <name type="scientific">Candidatus Yanofskybacteria bacterium RIFCSPHIGHO2_01_FULL_41_21</name>
    <dbReference type="NCBI Taxonomy" id="1802660"/>
    <lineage>
        <taxon>Bacteria</taxon>
        <taxon>Candidatus Yanofskyibacteriota</taxon>
    </lineage>
</organism>
<protein>
    <submittedName>
        <fullName evidence="1">Uncharacterized protein</fullName>
    </submittedName>
</protein>
<evidence type="ECO:0000313" key="1">
    <source>
        <dbReference type="EMBL" id="OGM97560.1"/>
    </source>
</evidence>
<accession>A0A1F8E9Z7</accession>
<name>A0A1F8E9Z7_9BACT</name>
<evidence type="ECO:0000313" key="2">
    <source>
        <dbReference type="Proteomes" id="UP000178520"/>
    </source>
</evidence>
<dbReference type="AlphaFoldDB" id="A0A1F8E9Z7"/>
<dbReference type="STRING" id="1802660.A2735_01530"/>
<sequence>MENLEFIKSLTQEEVFETWRKGEENIEHWKTFWESKGYKSWEEWRRTTHKTLFEKPLKWGLYTVSDPLITIPEWRGGMFHSWNKWFYVNFPEKPPKLKDLLTHPGVQNHWYVREIAHNFKDVETTLMATRLLNDTINIAEGIHRACAITLMAHEKINLNAKILVMLADWPNQEPPKLGNWDNK</sequence>
<gene>
    <name evidence="1" type="ORF">A2735_01530</name>
</gene>